<dbReference type="EMBL" id="RCHU02000012">
    <property type="protein sequence ID" value="KAL3575520.1"/>
    <property type="molecule type" value="Genomic_DNA"/>
</dbReference>
<proteinExistence type="predicted"/>
<sequence>MAGNDSRVLGSMPSLDLGESSLVGNNLTRFTWAKTLDSALSKRNYRLICINGKCNDDPNVGTNICSGGSSPPPPEGNCQPSGTLTCGDNSYPTYTCSPPESSSTDAQLTFNNFSKGGDGGDASECDNSYHDDTELVVALSTGWFAGRSKCGSMIRISGNGRSVTAKVVDECDSMHGCDSEHAYQRPCENNVVDGSKAVWEALGLDTDVGVVPVTWSMA</sequence>
<evidence type="ECO:0000313" key="1">
    <source>
        <dbReference type="EMBL" id="KAL3575520.1"/>
    </source>
</evidence>
<evidence type="ECO:0000313" key="2">
    <source>
        <dbReference type="Proteomes" id="UP000309997"/>
    </source>
</evidence>
<organism evidence="1 2">
    <name type="scientific">Populus alba</name>
    <name type="common">White poplar</name>
    <dbReference type="NCBI Taxonomy" id="43335"/>
    <lineage>
        <taxon>Eukaryota</taxon>
        <taxon>Viridiplantae</taxon>
        <taxon>Streptophyta</taxon>
        <taxon>Embryophyta</taxon>
        <taxon>Tracheophyta</taxon>
        <taxon>Spermatophyta</taxon>
        <taxon>Magnoliopsida</taxon>
        <taxon>eudicotyledons</taxon>
        <taxon>Gunneridae</taxon>
        <taxon>Pentapetalae</taxon>
        <taxon>rosids</taxon>
        <taxon>fabids</taxon>
        <taxon>Malpighiales</taxon>
        <taxon>Salicaceae</taxon>
        <taxon>Saliceae</taxon>
        <taxon>Populus</taxon>
    </lineage>
</organism>
<comment type="caution">
    <text evidence="1">The sequence shown here is derived from an EMBL/GenBank/DDBJ whole genome shotgun (WGS) entry which is preliminary data.</text>
</comment>
<name>A0ACC4BAH5_POPAL</name>
<gene>
    <name evidence="1" type="ORF">D5086_023621</name>
</gene>
<accession>A0ACC4BAH5</accession>
<keyword evidence="2" id="KW-1185">Reference proteome</keyword>
<dbReference type="Proteomes" id="UP000309997">
    <property type="component" value="Unassembled WGS sequence"/>
</dbReference>
<protein>
    <submittedName>
        <fullName evidence="1">Uncharacterized protein</fullName>
    </submittedName>
</protein>
<reference evidence="1 2" key="1">
    <citation type="journal article" date="2024" name="Plant Biotechnol. J.">
        <title>Genome and CRISPR/Cas9 system of a widespread forest tree (Populus alba) in the world.</title>
        <authorList>
            <person name="Liu Y.J."/>
            <person name="Jiang P.F."/>
            <person name="Han X.M."/>
            <person name="Li X.Y."/>
            <person name="Wang H.M."/>
            <person name="Wang Y.J."/>
            <person name="Wang X.X."/>
            <person name="Zeng Q.Y."/>
        </authorList>
    </citation>
    <scope>NUCLEOTIDE SEQUENCE [LARGE SCALE GENOMIC DNA]</scope>
    <source>
        <strain evidence="2">cv. PAL-ZL1</strain>
    </source>
</reference>